<comment type="subcellular location">
    <subcellularLocation>
        <location evidence="1 7">Cell membrane</location>
        <topology evidence="1 7">Multi-pass membrane protein</topology>
    </subcellularLocation>
</comment>
<organism evidence="9 10">
    <name type="scientific">Acrocarpospora pleiomorpha</name>
    <dbReference type="NCBI Taxonomy" id="90975"/>
    <lineage>
        <taxon>Bacteria</taxon>
        <taxon>Bacillati</taxon>
        <taxon>Actinomycetota</taxon>
        <taxon>Actinomycetes</taxon>
        <taxon>Streptosporangiales</taxon>
        <taxon>Streptosporangiaceae</taxon>
        <taxon>Acrocarpospora</taxon>
    </lineage>
</organism>
<keyword evidence="2 7" id="KW-0813">Transport</keyword>
<dbReference type="PANTHER" id="PTHR43386">
    <property type="entry name" value="OLIGOPEPTIDE TRANSPORT SYSTEM PERMEASE PROTEIN APPC"/>
    <property type="match status" value="1"/>
</dbReference>
<keyword evidence="6 7" id="KW-0472">Membrane</keyword>
<dbReference type="OrthoDB" id="6637947at2"/>
<gene>
    <name evidence="9" type="ORF">Aple_034880</name>
</gene>
<dbReference type="SUPFAM" id="SSF161098">
    <property type="entry name" value="MetI-like"/>
    <property type="match status" value="1"/>
</dbReference>
<feature type="transmembrane region" description="Helical" evidence="7">
    <location>
        <begin position="242"/>
        <end position="265"/>
    </location>
</feature>
<evidence type="ECO:0000256" key="1">
    <source>
        <dbReference type="ARBA" id="ARBA00004651"/>
    </source>
</evidence>
<evidence type="ECO:0000256" key="4">
    <source>
        <dbReference type="ARBA" id="ARBA00022692"/>
    </source>
</evidence>
<feature type="transmembrane region" description="Helical" evidence="7">
    <location>
        <begin position="80"/>
        <end position="103"/>
    </location>
</feature>
<dbReference type="GO" id="GO:0005886">
    <property type="term" value="C:plasma membrane"/>
    <property type="evidence" value="ECO:0007669"/>
    <property type="project" value="UniProtKB-SubCell"/>
</dbReference>
<comment type="similarity">
    <text evidence="7">Belongs to the binding-protein-dependent transport system permease family.</text>
</comment>
<keyword evidence="10" id="KW-1185">Reference proteome</keyword>
<dbReference type="RefSeq" id="WP_155345624.1">
    <property type="nucleotide sequence ID" value="NZ_BAAAHM010000025.1"/>
</dbReference>
<keyword evidence="5 7" id="KW-1133">Transmembrane helix</keyword>
<sequence length="277" mass="28407">MTALTLTRVPGRRWSLPLAWAVLAPILVAAAAPELLAAVSPIAIDPVNALLPPGPGHWFGTDQLGRDLFTRVVHGARPSLLLGLGATVLAVAAGALLGLAAALGGRAADQIVTRVLDILLSLPQLLLALLVITVLGGGVANVVLAIAVAFTPGYARIVRAEALVVRRSGYVEAAKGLGLGRPALIARHILPNAVGPLLVLATVGFGTALIAGSGLSFLGFGVQPPDPEWGAMLAEGRDFLATAWWIGLFPGAAITATVIAVNVLGRAAQRRFTRRTS</sequence>
<comment type="caution">
    <text evidence="9">The sequence shown here is derived from an EMBL/GenBank/DDBJ whole genome shotgun (WGS) entry which is preliminary data.</text>
</comment>
<feature type="domain" description="ABC transmembrane type-1" evidence="8">
    <location>
        <begin position="76"/>
        <end position="265"/>
    </location>
</feature>
<evidence type="ECO:0000313" key="10">
    <source>
        <dbReference type="Proteomes" id="UP000377595"/>
    </source>
</evidence>
<dbReference type="CDD" id="cd06261">
    <property type="entry name" value="TM_PBP2"/>
    <property type="match status" value="1"/>
</dbReference>
<proteinExistence type="inferred from homology"/>
<dbReference type="InterPro" id="IPR035906">
    <property type="entry name" value="MetI-like_sf"/>
</dbReference>
<evidence type="ECO:0000256" key="6">
    <source>
        <dbReference type="ARBA" id="ARBA00023136"/>
    </source>
</evidence>
<evidence type="ECO:0000259" key="8">
    <source>
        <dbReference type="PROSITE" id="PS50928"/>
    </source>
</evidence>
<reference evidence="9 10" key="1">
    <citation type="submission" date="2019-10" db="EMBL/GenBank/DDBJ databases">
        <title>Whole genome shotgun sequence of Acrocarpospora pleiomorpha NBRC 16267.</title>
        <authorList>
            <person name="Ichikawa N."/>
            <person name="Kimura A."/>
            <person name="Kitahashi Y."/>
            <person name="Komaki H."/>
            <person name="Oguchi A."/>
        </authorList>
    </citation>
    <scope>NUCLEOTIDE SEQUENCE [LARGE SCALE GENOMIC DNA]</scope>
    <source>
        <strain evidence="9 10">NBRC 16267</strain>
    </source>
</reference>
<evidence type="ECO:0000313" key="9">
    <source>
        <dbReference type="EMBL" id="GES20592.1"/>
    </source>
</evidence>
<dbReference type="PROSITE" id="PS50928">
    <property type="entry name" value="ABC_TM1"/>
    <property type="match status" value="1"/>
</dbReference>
<evidence type="ECO:0000256" key="3">
    <source>
        <dbReference type="ARBA" id="ARBA00022475"/>
    </source>
</evidence>
<feature type="transmembrane region" description="Helical" evidence="7">
    <location>
        <begin position="197"/>
        <end position="222"/>
    </location>
</feature>
<evidence type="ECO:0000256" key="5">
    <source>
        <dbReference type="ARBA" id="ARBA00022989"/>
    </source>
</evidence>
<accession>A0A5M3XIK8</accession>
<evidence type="ECO:0000256" key="2">
    <source>
        <dbReference type="ARBA" id="ARBA00022448"/>
    </source>
</evidence>
<dbReference type="Pfam" id="PF00528">
    <property type="entry name" value="BPD_transp_1"/>
    <property type="match status" value="1"/>
</dbReference>
<keyword evidence="4 7" id="KW-0812">Transmembrane</keyword>
<keyword evidence="3" id="KW-1003">Cell membrane</keyword>
<dbReference type="Proteomes" id="UP000377595">
    <property type="component" value="Unassembled WGS sequence"/>
</dbReference>
<dbReference type="EMBL" id="BLAF01000017">
    <property type="protein sequence ID" value="GES20592.1"/>
    <property type="molecule type" value="Genomic_DNA"/>
</dbReference>
<dbReference type="AlphaFoldDB" id="A0A5M3XIK8"/>
<dbReference type="GO" id="GO:0055085">
    <property type="term" value="P:transmembrane transport"/>
    <property type="evidence" value="ECO:0007669"/>
    <property type="project" value="InterPro"/>
</dbReference>
<dbReference type="InterPro" id="IPR000515">
    <property type="entry name" value="MetI-like"/>
</dbReference>
<evidence type="ECO:0000256" key="7">
    <source>
        <dbReference type="RuleBase" id="RU363032"/>
    </source>
</evidence>
<dbReference type="PANTHER" id="PTHR43386:SF25">
    <property type="entry name" value="PEPTIDE ABC TRANSPORTER PERMEASE PROTEIN"/>
    <property type="match status" value="1"/>
</dbReference>
<name>A0A5M3XIK8_9ACTN</name>
<dbReference type="Gene3D" id="1.10.3720.10">
    <property type="entry name" value="MetI-like"/>
    <property type="match status" value="1"/>
</dbReference>
<dbReference type="InterPro" id="IPR050366">
    <property type="entry name" value="BP-dependent_transpt_permease"/>
</dbReference>
<feature type="transmembrane region" description="Helical" evidence="7">
    <location>
        <begin position="138"/>
        <end position="157"/>
    </location>
</feature>
<protein>
    <submittedName>
        <fullName evidence="9">Peptide ABC transporter permease</fullName>
    </submittedName>
</protein>